<accession>A0A1E5S1D5</accession>
<dbReference type="PANTHER" id="PTHR28110">
    <property type="entry name" value="TRANSMEMBRANE PROTEIN"/>
    <property type="match status" value="1"/>
</dbReference>
<keyword evidence="2" id="KW-1185">Reference proteome</keyword>
<dbReference type="OrthoDB" id="4347at2759"/>
<comment type="caution">
    <text evidence="1">The sequence shown here is derived from an EMBL/GenBank/DDBJ whole genome shotgun (WGS) entry which is preliminary data.</text>
</comment>
<evidence type="ECO:0000313" key="2">
    <source>
        <dbReference type="Proteomes" id="UP000095358"/>
    </source>
</evidence>
<sequence length="292" mass="34338">MIIDELNILPCHSIWKPSLDKNDHMLFGLDQKEWVLVSFQIDGNDHLAMVEQILKCLMTTKKNTLTVFSGGFTKQEFPEISESKSYYELMIRFYNVLSDQAAMNELKMKINDTKFSSLIKTFDGFSELNQNQIFIENVTIEEFAMDSFDNLYFSLALFKLKHDTKMLKNVIITGFEFKEKRFRDLHWKYVGAKNKLTDCTLEFNSNIPIHHDLEKHDVYIQSVNDSERLYGYEKFVNDPFAVRSKLFEKKKLRNFKALSAKDSDYGKYLIDIDPMLSDQDILIEIEQSELYV</sequence>
<dbReference type="InterPro" id="IPR055323">
    <property type="entry name" value="C57A10.07/YOR238W"/>
</dbReference>
<gene>
    <name evidence="1" type="ORF">AWRI3580_g590</name>
</gene>
<dbReference type="EMBL" id="LPNN01000001">
    <property type="protein sequence ID" value="OEJ93020.1"/>
    <property type="molecule type" value="Genomic_DNA"/>
</dbReference>
<proteinExistence type="predicted"/>
<dbReference type="AlphaFoldDB" id="A0A1E5S1D5"/>
<protein>
    <submittedName>
        <fullName evidence="1">Uncharacterized protein</fullName>
    </submittedName>
</protein>
<reference evidence="2" key="1">
    <citation type="journal article" date="2016" name="Genome Announc.">
        <title>Genome sequences of three species of Hanseniaspora isolated from spontaneous wine fermentations.</title>
        <authorList>
            <person name="Sternes P.R."/>
            <person name="Lee D."/>
            <person name="Kutyna D.R."/>
            <person name="Borneman A.R."/>
        </authorList>
    </citation>
    <scope>NUCLEOTIDE SEQUENCE [LARGE SCALE GENOMIC DNA]</scope>
    <source>
        <strain evidence="2">AWRI3580</strain>
    </source>
</reference>
<dbReference type="PANTHER" id="PTHR28110:SF1">
    <property type="entry name" value="TRANSMEMBRANE PROTEIN"/>
    <property type="match status" value="1"/>
</dbReference>
<organism evidence="1 2">
    <name type="scientific">Hanseniaspora uvarum</name>
    <name type="common">Yeast</name>
    <name type="synonym">Kloeckera apiculata</name>
    <dbReference type="NCBI Taxonomy" id="29833"/>
    <lineage>
        <taxon>Eukaryota</taxon>
        <taxon>Fungi</taxon>
        <taxon>Dikarya</taxon>
        <taxon>Ascomycota</taxon>
        <taxon>Saccharomycotina</taxon>
        <taxon>Saccharomycetes</taxon>
        <taxon>Saccharomycodales</taxon>
        <taxon>Saccharomycodaceae</taxon>
        <taxon>Hanseniaspora</taxon>
    </lineage>
</organism>
<dbReference type="GO" id="GO:0005737">
    <property type="term" value="C:cytoplasm"/>
    <property type="evidence" value="ECO:0007669"/>
    <property type="project" value="TreeGrafter"/>
</dbReference>
<dbReference type="VEuPathDB" id="FungiDB:AWRI3580_g590"/>
<dbReference type="Proteomes" id="UP000095358">
    <property type="component" value="Unassembled WGS sequence"/>
</dbReference>
<evidence type="ECO:0000313" key="1">
    <source>
        <dbReference type="EMBL" id="OEJ93020.1"/>
    </source>
</evidence>
<name>A0A1E5S1D5_HANUV</name>